<keyword evidence="5 8" id="KW-0067">ATP-binding</keyword>
<comment type="caution">
    <text evidence="12">The sequence shown here is derived from an EMBL/GenBank/DDBJ whole genome shotgun (WGS) entry which is preliminary data.</text>
</comment>
<dbReference type="AlphaFoldDB" id="A0AAV0GB13"/>
<evidence type="ECO:0000256" key="9">
    <source>
        <dbReference type="SAM" id="Coils"/>
    </source>
</evidence>
<evidence type="ECO:0000256" key="8">
    <source>
        <dbReference type="PROSITE-ProRule" id="PRU00283"/>
    </source>
</evidence>
<evidence type="ECO:0000313" key="13">
    <source>
        <dbReference type="Proteomes" id="UP001152523"/>
    </source>
</evidence>
<evidence type="ECO:0000256" key="5">
    <source>
        <dbReference type="ARBA" id="ARBA00022840"/>
    </source>
</evidence>
<keyword evidence="4 8" id="KW-0547">Nucleotide-binding</keyword>
<dbReference type="CDD" id="cd01366">
    <property type="entry name" value="KISc_C_terminal"/>
    <property type="match status" value="1"/>
</dbReference>
<evidence type="ECO:0000256" key="1">
    <source>
        <dbReference type="ARBA" id="ARBA00004474"/>
    </source>
</evidence>
<feature type="coiled-coil region" evidence="9">
    <location>
        <begin position="449"/>
        <end position="511"/>
    </location>
</feature>
<feature type="domain" description="Kinesin motor" evidence="11">
    <location>
        <begin position="108"/>
        <end position="432"/>
    </location>
</feature>
<dbReference type="SUPFAM" id="SSF52540">
    <property type="entry name" value="P-loop containing nucleoside triphosphate hydrolases"/>
    <property type="match status" value="1"/>
</dbReference>
<sequence>MACALETPISVACVPQMGEIQVNSDSVDEKHQEQTVSVLQNLNNKLNDLKRVHTALRDEVKDITANPFPSFEALKDLSTQHELLKKRYLDECSERKRLYNEVIEMKGNIRVFCRCRPLNPNEIANGSTSVVEFDLSQENEIQIVSSDSTRKQFRFDHVFKPEDGQEAVFAETMPIVTSVLDGFNVCIFAYGQTGTGKTFTMEGTPENRGVNYRTLEKLFSSAKQRSSIMKFELFVSMLEVYNDKIRDLLIEKCNQPAKKVEVKLSAEGTQEVQGLREIPVYGTDDVWELLQSGSRARSVGSTCANELSSRSHCLLRLTVIGENLVNAQRTRSNLWLVDLAGSERVGRIEAEGERLKESQFINKSLSALGDVISALAAKMAHVPYRNSKLTHILQSSLGADCKTVMFVQISPSSADLGETLCSLNFASRVRGVEHGPARKLADLTEISKNKQLAEKSKHDEREMKKLQDSVQSLQLRLSAREHTCKNLQQKVLHLEKKLVEEKKKQLKLKQENRVSAAVSNQSSSALPSLNQTRMMAARTERKPPLALRPRLPLQKITHLVPQQPSSVLHPRRSLLLPTVYEDKENAIMASKDNTDVKARQDTHAIKSIPTQATNLQVKQPTRRASMATLRPPESGMIVPAKNSAVRPRNDGPSMGRQSFVWDPQRVWRTSKVLSPKLEDEKSSAASVLHEAPPVVSRCSKPLGSPRLPTVVALQKKRLVWSPLKMKAYAGLKSRRVSHAIKPTLPQAINLQVKKQPMRRASLATLLPQESDSTVSPGKSSVVRSRNNHRSMGRQSYVWDPQRVWCKSRVLSPPQEEEETTLTAALVEATPVGPKCSNSMGSPPSQQPGSWRPKHPTVVALQKKLLWSDPKMKENTGSKARRVSFAIRLTPPQAKNRQVKQPLRRASLATLHPTESCMITPAKSSIVHHKNDYRSRGRQSFVWDPQRMRRTSRLFSPLVEEEKPIAAAATLVVDTPVSSSCSKVMESPCSQQAAGSWWRPKLPTVIELPKKQLVWSPLKMKVMQSSNRNSFLAS</sequence>
<feature type="region of interest" description="Disordered" evidence="10">
    <location>
        <begin position="767"/>
        <end position="788"/>
    </location>
</feature>
<dbReference type="GO" id="GO:0005874">
    <property type="term" value="C:microtubule"/>
    <property type="evidence" value="ECO:0007669"/>
    <property type="project" value="UniProtKB-KW"/>
</dbReference>
<name>A0AAV0GB13_9ASTE</name>
<feature type="binding site" evidence="8">
    <location>
        <begin position="191"/>
        <end position="198"/>
    </location>
    <ligand>
        <name>ATP</name>
        <dbReference type="ChEBI" id="CHEBI:30616"/>
    </ligand>
</feature>
<keyword evidence="6 9" id="KW-0175">Coiled coil</keyword>
<comment type="subcellular location">
    <subcellularLocation>
        <location evidence="1">Plastid</location>
    </subcellularLocation>
</comment>
<proteinExistence type="inferred from homology"/>
<dbReference type="GO" id="GO:0005524">
    <property type="term" value="F:ATP binding"/>
    <property type="evidence" value="ECO:0007669"/>
    <property type="project" value="UniProtKB-UniRule"/>
</dbReference>
<dbReference type="EMBL" id="CAMAPF010001073">
    <property type="protein sequence ID" value="CAH9145150.1"/>
    <property type="molecule type" value="Genomic_DNA"/>
</dbReference>
<dbReference type="Gene3D" id="3.40.850.10">
    <property type="entry name" value="Kinesin motor domain"/>
    <property type="match status" value="1"/>
</dbReference>
<evidence type="ECO:0000256" key="2">
    <source>
        <dbReference type="ARBA" id="ARBA00010899"/>
    </source>
</evidence>
<dbReference type="PROSITE" id="PS50067">
    <property type="entry name" value="KINESIN_MOTOR_2"/>
    <property type="match status" value="1"/>
</dbReference>
<dbReference type="PRINTS" id="PR00380">
    <property type="entry name" value="KINESINHEAVY"/>
</dbReference>
<dbReference type="Pfam" id="PF00225">
    <property type="entry name" value="Kinesin"/>
    <property type="match status" value="1"/>
</dbReference>
<dbReference type="GO" id="GO:0007018">
    <property type="term" value="P:microtubule-based movement"/>
    <property type="evidence" value="ECO:0007669"/>
    <property type="project" value="InterPro"/>
</dbReference>
<dbReference type="InterPro" id="IPR001752">
    <property type="entry name" value="Kinesin_motor_dom"/>
</dbReference>
<organism evidence="12 13">
    <name type="scientific">Cuscuta epithymum</name>
    <dbReference type="NCBI Taxonomy" id="186058"/>
    <lineage>
        <taxon>Eukaryota</taxon>
        <taxon>Viridiplantae</taxon>
        <taxon>Streptophyta</taxon>
        <taxon>Embryophyta</taxon>
        <taxon>Tracheophyta</taxon>
        <taxon>Spermatophyta</taxon>
        <taxon>Magnoliopsida</taxon>
        <taxon>eudicotyledons</taxon>
        <taxon>Gunneridae</taxon>
        <taxon>Pentapetalae</taxon>
        <taxon>asterids</taxon>
        <taxon>lamiids</taxon>
        <taxon>Solanales</taxon>
        <taxon>Convolvulaceae</taxon>
        <taxon>Cuscuteae</taxon>
        <taxon>Cuscuta</taxon>
        <taxon>Cuscuta subgen. Cuscuta</taxon>
    </lineage>
</organism>
<dbReference type="InterPro" id="IPR036961">
    <property type="entry name" value="Kinesin_motor_dom_sf"/>
</dbReference>
<feature type="coiled-coil region" evidence="9">
    <location>
        <begin position="32"/>
        <end position="66"/>
    </location>
</feature>
<keyword evidence="3" id="KW-0493">Microtubule</keyword>
<keyword evidence="7 8" id="KW-0505">Motor protein</keyword>
<dbReference type="PANTHER" id="PTHR47972:SF2">
    <property type="entry name" value="KINESIN-LIKE PROTEIN KIN-14S"/>
    <property type="match status" value="1"/>
</dbReference>
<dbReference type="GO" id="GO:0009536">
    <property type="term" value="C:plastid"/>
    <property type="evidence" value="ECO:0007669"/>
    <property type="project" value="UniProtKB-SubCell"/>
</dbReference>
<dbReference type="PANTHER" id="PTHR47972">
    <property type="entry name" value="KINESIN-LIKE PROTEIN KLP-3"/>
    <property type="match status" value="1"/>
</dbReference>
<comment type="similarity">
    <text evidence="2">Belongs to the TRAFAC class myosin-kinesin ATPase superfamily. Kinesin family. KIN-14 subfamily.</text>
</comment>
<evidence type="ECO:0000256" key="3">
    <source>
        <dbReference type="ARBA" id="ARBA00022701"/>
    </source>
</evidence>
<evidence type="ECO:0000313" key="12">
    <source>
        <dbReference type="EMBL" id="CAH9145150.1"/>
    </source>
</evidence>
<dbReference type="InterPro" id="IPR027640">
    <property type="entry name" value="Kinesin-like_fam"/>
</dbReference>
<feature type="compositionally biased region" description="Polar residues" evidence="10">
    <location>
        <begin position="767"/>
        <end position="778"/>
    </location>
</feature>
<evidence type="ECO:0000256" key="4">
    <source>
        <dbReference type="ARBA" id="ARBA00022741"/>
    </source>
</evidence>
<dbReference type="SMART" id="SM00129">
    <property type="entry name" value="KISc"/>
    <property type="match status" value="1"/>
</dbReference>
<evidence type="ECO:0000259" key="11">
    <source>
        <dbReference type="PROSITE" id="PS50067"/>
    </source>
</evidence>
<dbReference type="GO" id="GO:0003777">
    <property type="term" value="F:microtubule motor activity"/>
    <property type="evidence" value="ECO:0007669"/>
    <property type="project" value="InterPro"/>
</dbReference>
<dbReference type="FunFam" id="3.40.850.10:FF:000061">
    <property type="entry name" value="Kinesin-like protein"/>
    <property type="match status" value="1"/>
</dbReference>
<evidence type="ECO:0000256" key="6">
    <source>
        <dbReference type="ARBA" id="ARBA00023054"/>
    </source>
</evidence>
<feature type="compositionally biased region" description="Low complexity" evidence="10">
    <location>
        <begin position="840"/>
        <end position="849"/>
    </location>
</feature>
<feature type="region of interest" description="Disordered" evidence="10">
    <location>
        <begin position="834"/>
        <end position="853"/>
    </location>
</feature>
<keyword evidence="13" id="KW-1185">Reference proteome</keyword>
<evidence type="ECO:0000256" key="10">
    <source>
        <dbReference type="SAM" id="MobiDB-lite"/>
    </source>
</evidence>
<accession>A0AAV0GB13</accession>
<dbReference type="GO" id="GO:0008017">
    <property type="term" value="F:microtubule binding"/>
    <property type="evidence" value="ECO:0007669"/>
    <property type="project" value="InterPro"/>
</dbReference>
<dbReference type="Proteomes" id="UP001152523">
    <property type="component" value="Unassembled WGS sequence"/>
</dbReference>
<protein>
    <recommendedName>
        <fullName evidence="11">Kinesin motor domain-containing protein</fullName>
    </recommendedName>
</protein>
<evidence type="ECO:0000256" key="7">
    <source>
        <dbReference type="ARBA" id="ARBA00023175"/>
    </source>
</evidence>
<dbReference type="InterPro" id="IPR027417">
    <property type="entry name" value="P-loop_NTPase"/>
</dbReference>
<reference evidence="12" key="1">
    <citation type="submission" date="2022-07" db="EMBL/GenBank/DDBJ databases">
        <authorList>
            <person name="Macas J."/>
            <person name="Novak P."/>
            <person name="Neumann P."/>
        </authorList>
    </citation>
    <scope>NUCLEOTIDE SEQUENCE</scope>
</reference>
<gene>
    <name evidence="12" type="ORF">CEPIT_LOCUS41992</name>
</gene>